<dbReference type="Pfam" id="PF11303">
    <property type="entry name" value="DUF3105"/>
    <property type="match status" value="1"/>
</dbReference>
<gene>
    <name evidence="2" type="ORF">BOX37_28855</name>
</gene>
<name>A0A1J0VZC9_9NOCA</name>
<feature type="region of interest" description="Disordered" evidence="1">
    <location>
        <begin position="176"/>
        <end position="212"/>
    </location>
</feature>
<dbReference type="KEGG" id="nsl:BOX37_28855"/>
<dbReference type="InterPro" id="IPR021454">
    <property type="entry name" value="DUF3105"/>
</dbReference>
<protein>
    <recommendedName>
        <fullName evidence="4">DUF3105 domain-containing protein</fullName>
    </recommendedName>
</protein>
<feature type="compositionally biased region" description="Pro residues" evidence="1">
    <location>
        <begin position="196"/>
        <end position="212"/>
    </location>
</feature>
<organism evidence="2 3">
    <name type="scientific">Nocardia mangyaensis</name>
    <dbReference type="NCBI Taxonomy" id="2213200"/>
    <lineage>
        <taxon>Bacteria</taxon>
        <taxon>Bacillati</taxon>
        <taxon>Actinomycetota</taxon>
        <taxon>Actinomycetes</taxon>
        <taxon>Mycobacteriales</taxon>
        <taxon>Nocardiaceae</taxon>
        <taxon>Nocardia</taxon>
    </lineage>
</organism>
<dbReference type="AlphaFoldDB" id="A0A1J0VZC9"/>
<keyword evidence="3" id="KW-1185">Reference proteome</keyword>
<dbReference type="EMBL" id="CP018082">
    <property type="protein sequence ID" value="APE37279.1"/>
    <property type="molecule type" value="Genomic_DNA"/>
</dbReference>
<evidence type="ECO:0000313" key="2">
    <source>
        <dbReference type="EMBL" id="APE37279.1"/>
    </source>
</evidence>
<sequence length="212" mass="22249">MAMVVGVVAAVFAAGCAGGTVDGHATAALDGYAPSVNNQDPSRGIPGIVTVEIPPGLHVTGSQRVAYPAIPPMGGPHDARWAACDGVVYDKALRTENVVHSLEHGAVWIAYDPARVGAEEQATLRAKVENKPYMLMSPIPGMSDALSLQSWGHQLVPDNADDGRIDQFIVALRENPYTTPEPGATCSSPVFDRDNPPPYDPSPPGPDAFPMS</sequence>
<reference evidence="2" key="1">
    <citation type="submission" date="2016-11" db="EMBL/GenBank/DDBJ databases">
        <authorList>
            <person name="Jaros S."/>
            <person name="Januszkiewicz K."/>
            <person name="Wedrychowicz H."/>
        </authorList>
    </citation>
    <scope>NUCLEOTIDE SEQUENCE [LARGE SCALE GENOMIC DNA]</scope>
    <source>
        <strain evidence="2">Y48</strain>
    </source>
</reference>
<evidence type="ECO:0000313" key="3">
    <source>
        <dbReference type="Proteomes" id="UP000183810"/>
    </source>
</evidence>
<dbReference type="Proteomes" id="UP000183810">
    <property type="component" value="Chromosome"/>
</dbReference>
<accession>A0A1J0VZC9</accession>
<proteinExistence type="predicted"/>
<evidence type="ECO:0008006" key="4">
    <source>
        <dbReference type="Google" id="ProtNLM"/>
    </source>
</evidence>
<evidence type="ECO:0000256" key="1">
    <source>
        <dbReference type="SAM" id="MobiDB-lite"/>
    </source>
</evidence>